<gene>
    <name evidence="1" type="ORF">XM53_17355</name>
</gene>
<comment type="caution">
    <text evidence="1">The sequence shown here is derived from an EMBL/GenBank/DDBJ whole genome shotgun (WGS) entry which is preliminary data.</text>
</comment>
<dbReference type="OrthoDB" id="7409377at2"/>
<reference evidence="1 2" key="1">
    <citation type="submission" date="2015-04" db="EMBL/GenBank/DDBJ databases">
        <title>The draft genome sequence of Roseovarius sp.R12b.</title>
        <authorList>
            <person name="Li G."/>
            <person name="Lai Q."/>
            <person name="Shao Z."/>
            <person name="Yan P."/>
        </authorList>
    </citation>
    <scope>NUCLEOTIDE SEQUENCE [LARGE SCALE GENOMIC DNA]</scope>
    <source>
        <strain evidence="1 2">R12B</strain>
    </source>
</reference>
<evidence type="ECO:0000313" key="1">
    <source>
        <dbReference type="EMBL" id="KRS11338.1"/>
    </source>
</evidence>
<protein>
    <submittedName>
        <fullName evidence="1">Formate dehydrogenase</fullName>
    </submittedName>
</protein>
<dbReference type="RefSeq" id="WP_057795600.1">
    <property type="nucleotide sequence ID" value="NZ_LAXJ01000020.1"/>
</dbReference>
<evidence type="ECO:0000313" key="2">
    <source>
        <dbReference type="Proteomes" id="UP000051295"/>
    </source>
</evidence>
<dbReference type="Proteomes" id="UP000051295">
    <property type="component" value="Unassembled WGS sequence"/>
</dbReference>
<dbReference type="STRING" id="1641875.XM53_17355"/>
<accession>A0A0T5NR15</accession>
<sequence>MSPEKLVMMANQIATFFKSQPGNDQAERVANHLQDFWDSRMRRQFCDYVENGGENVDDIARKAAGLIT</sequence>
<dbReference type="Pfam" id="PF11390">
    <property type="entry name" value="FdsD"/>
    <property type="match status" value="1"/>
</dbReference>
<dbReference type="PATRIC" id="fig|1641875.4.peg.1971"/>
<proteinExistence type="predicted"/>
<keyword evidence="2" id="KW-1185">Reference proteome</keyword>
<dbReference type="EMBL" id="LAXJ01000020">
    <property type="protein sequence ID" value="KRS11338.1"/>
    <property type="molecule type" value="Genomic_DNA"/>
</dbReference>
<dbReference type="InterPro" id="IPR021074">
    <property type="entry name" value="Formate_DH_dsu"/>
</dbReference>
<organism evidence="1 2">
    <name type="scientific">Roseovarius atlanticus</name>
    <dbReference type="NCBI Taxonomy" id="1641875"/>
    <lineage>
        <taxon>Bacteria</taxon>
        <taxon>Pseudomonadati</taxon>
        <taxon>Pseudomonadota</taxon>
        <taxon>Alphaproteobacteria</taxon>
        <taxon>Rhodobacterales</taxon>
        <taxon>Roseobacteraceae</taxon>
        <taxon>Roseovarius</taxon>
    </lineage>
</organism>
<dbReference type="AlphaFoldDB" id="A0A0T5NR15"/>
<name>A0A0T5NR15_9RHOB</name>